<dbReference type="Proteomes" id="UP000580861">
    <property type="component" value="Unassembled WGS sequence"/>
</dbReference>
<dbReference type="EMBL" id="JACHMX010000001">
    <property type="protein sequence ID" value="MBB5852098.1"/>
    <property type="molecule type" value="Genomic_DNA"/>
</dbReference>
<evidence type="ECO:0000313" key="3">
    <source>
        <dbReference type="EMBL" id="MBB5852098.1"/>
    </source>
</evidence>
<reference evidence="3 4" key="1">
    <citation type="submission" date="2020-08" db="EMBL/GenBank/DDBJ databases">
        <title>Sequencing the genomes of 1000 actinobacteria strains.</title>
        <authorList>
            <person name="Klenk H.-P."/>
        </authorList>
    </citation>
    <scope>NUCLEOTIDE SEQUENCE [LARGE SCALE GENOMIC DNA]</scope>
    <source>
        <strain evidence="3 4">DSM 45272</strain>
    </source>
</reference>
<dbReference type="Gene3D" id="3.40.50.1820">
    <property type="entry name" value="alpha/beta hydrolase"/>
    <property type="match status" value="1"/>
</dbReference>
<evidence type="ECO:0000313" key="4">
    <source>
        <dbReference type="Proteomes" id="UP000580861"/>
    </source>
</evidence>
<evidence type="ECO:0008006" key="5">
    <source>
        <dbReference type="Google" id="ProtNLM"/>
    </source>
</evidence>
<dbReference type="GO" id="GO:0004806">
    <property type="term" value="F:triacylglycerol lipase activity"/>
    <property type="evidence" value="ECO:0007669"/>
    <property type="project" value="InterPro"/>
</dbReference>
<dbReference type="Pfam" id="PF03583">
    <property type="entry name" value="LIP"/>
    <property type="match status" value="1"/>
</dbReference>
<keyword evidence="2" id="KW-0732">Signal</keyword>
<sequence>MKSRPVLRSMLLLGVLIISPAAGTGVAAAVPSAAPSAQTTIPRPDDDPFYRPPAGYEAQPPGAVLRKREVKISTYLIPTPVRAYQVLVRSTDGADRPIATVSTIMVPLAAPPSGKRTLLSYQSAIDSLGTHCNPSYELRTGLQKDPSAVAAALLKGWVAIQTDYQGPRMSWIAGKVAGRATLDGIRAALALPEAGLGPDAPVAAWGYSGGGHATAWAAQEQPSYAPEMDVKAWVANAFTGDLRKTVEGIDGGPFSGFALAAMVGLSREYATLDPFNDKGKQLAERIGDDCVIELVAANPFQHVNDYTRYDIYHNADVDAVLADNYVGTRAPKGPVLVQQSRFDEIVSPSYNQGSVADWCARGANVEYHLSNVPEHITYAIASVPYAISWISQRLSGVPTAGNCGRTS</sequence>
<organism evidence="3 4">
    <name type="scientific">Amycolatopsis umgeniensis</name>
    <dbReference type="NCBI Taxonomy" id="336628"/>
    <lineage>
        <taxon>Bacteria</taxon>
        <taxon>Bacillati</taxon>
        <taxon>Actinomycetota</taxon>
        <taxon>Actinomycetes</taxon>
        <taxon>Pseudonocardiales</taxon>
        <taxon>Pseudonocardiaceae</taxon>
        <taxon>Amycolatopsis</taxon>
    </lineage>
</organism>
<dbReference type="PIRSF" id="PIRSF029171">
    <property type="entry name" value="Esterase_LipA"/>
    <property type="match status" value="1"/>
</dbReference>
<dbReference type="InterPro" id="IPR029058">
    <property type="entry name" value="AB_hydrolase_fold"/>
</dbReference>
<keyword evidence="4" id="KW-1185">Reference proteome</keyword>
<protein>
    <recommendedName>
        <fullName evidence="5">Secretory lipase</fullName>
    </recommendedName>
</protein>
<gene>
    <name evidence="3" type="ORF">HDA45_002185</name>
</gene>
<dbReference type="InterPro" id="IPR005152">
    <property type="entry name" value="Lipase_secreted"/>
</dbReference>
<feature type="chain" id="PRO_5038584673" description="Secretory lipase" evidence="2">
    <location>
        <begin position="25"/>
        <end position="407"/>
    </location>
</feature>
<name>A0A841B1A7_9PSEU</name>
<evidence type="ECO:0000256" key="2">
    <source>
        <dbReference type="SAM" id="SignalP"/>
    </source>
</evidence>
<dbReference type="PANTHER" id="PTHR34853:SF1">
    <property type="entry name" value="LIPASE 5"/>
    <property type="match status" value="1"/>
</dbReference>
<accession>A0A841B1A7</accession>
<dbReference type="PANTHER" id="PTHR34853">
    <property type="match status" value="1"/>
</dbReference>
<dbReference type="RefSeq" id="WP_184894313.1">
    <property type="nucleotide sequence ID" value="NZ_JACHMX010000001.1"/>
</dbReference>
<comment type="caution">
    <text evidence="3">The sequence shown here is derived from an EMBL/GenBank/DDBJ whole genome shotgun (WGS) entry which is preliminary data.</text>
</comment>
<dbReference type="SUPFAM" id="SSF53474">
    <property type="entry name" value="alpha/beta-Hydrolases"/>
    <property type="match status" value="1"/>
</dbReference>
<feature type="region of interest" description="Disordered" evidence="1">
    <location>
        <begin position="33"/>
        <end position="60"/>
    </location>
</feature>
<feature type="signal peptide" evidence="2">
    <location>
        <begin position="1"/>
        <end position="24"/>
    </location>
</feature>
<evidence type="ECO:0000256" key="1">
    <source>
        <dbReference type="SAM" id="MobiDB-lite"/>
    </source>
</evidence>
<proteinExistence type="predicted"/>
<dbReference type="AlphaFoldDB" id="A0A841B1A7"/>
<dbReference type="GO" id="GO:0016042">
    <property type="term" value="P:lipid catabolic process"/>
    <property type="evidence" value="ECO:0007669"/>
    <property type="project" value="InterPro"/>
</dbReference>
<feature type="compositionally biased region" description="Low complexity" evidence="1">
    <location>
        <begin position="33"/>
        <end position="42"/>
    </location>
</feature>
<dbReference type="Gene3D" id="1.10.260.130">
    <property type="match status" value="1"/>
</dbReference>